<accession>B5YDR4</accession>
<gene>
    <name evidence="1" type="ordered locus">DICTH_0806</name>
</gene>
<dbReference type="PaxDb" id="309799-DICTH_0806"/>
<dbReference type="STRING" id="309799.DICTH_0806"/>
<dbReference type="RefSeq" id="WP_012548166.1">
    <property type="nucleotide sequence ID" value="NC_011297.1"/>
</dbReference>
<dbReference type="Pfam" id="PF06935">
    <property type="entry name" value="DUF1284"/>
    <property type="match status" value="1"/>
</dbReference>
<organism evidence="1 2">
    <name type="scientific">Dictyoglomus thermophilum (strain ATCC 35947 / DSM 3960 / H-6-12)</name>
    <dbReference type="NCBI Taxonomy" id="309799"/>
    <lineage>
        <taxon>Bacteria</taxon>
        <taxon>Pseudomonadati</taxon>
        <taxon>Dictyoglomota</taxon>
        <taxon>Dictyoglomia</taxon>
        <taxon>Dictyoglomales</taxon>
        <taxon>Dictyoglomaceae</taxon>
        <taxon>Dictyoglomus</taxon>
    </lineage>
</organism>
<evidence type="ECO:0000313" key="2">
    <source>
        <dbReference type="Proteomes" id="UP000001733"/>
    </source>
</evidence>
<dbReference type="HOGENOM" id="CLU_129126_1_0_0"/>
<evidence type="ECO:0008006" key="3">
    <source>
        <dbReference type="Google" id="ProtNLM"/>
    </source>
</evidence>
<evidence type="ECO:0000313" key="1">
    <source>
        <dbReference type="EMBL" id="ACI19534.1"/>
    </source>
</evidence>
<dbReference type="AlphaFoldDB" id="B5YDR4"/>
<sequence length="127" mass="14991">MKIRGHHLFCLLHFEGKGYSQDFVENMYKVKEALENRGKFSLVLYCDDICKKCPYMENNECRKDVDNKLMYKDSEIVSRLGLSLEGELYDFAYVKSLIFKNFNRKDFEDLCKDCSWFSLCSEKGVFG</sequence>
<dbReference type="InterPro" id="IPR009702">
    <property type="entry name" value="DUF1284"/>
</dbReference>
<dbReference type="Proteomes" id="UP000001733">
    <property type="component" value="Chromosome"/>
</dbReference>
<protein>
    <recommendedName>
        <fullName evidence="3">DUF1284 domain-containing protein</fullName>
    </recommendedName>
</protein>
<dbReference type="OrthoDB" id="121064at2"/>
<keyword evidence="2" id="KW-1185">Reference proteome</keyword>
<proteinExistence type="predicted"/>
<dbReference type="eggNOG" id="COG3543">
    <property type="taxonomic scope" value="Bacteria"/>
</dbReference>
<name>B5YDR4_DICT6</name>
<reference evidence="1 2" key="1">
    <citation type="journal article" date="2014" name="Genome Announc.">
        <title>Complete Genome Sequence of the Extreme Thermophile Dictyoglomus thermophilum H-6-12.</title>
        <authorList>
            <person name="Coil D.A."/>
            <person name="Badger J.H."/>
            <person name="Forberger H.C."/>
            <person name="Riggs F."/>
            <person name="Madupu R."/>
            <person name="Fedorova N."/>
            <person name="Ward N."/>
            <person name="Robb F.T."/>
            <person name="Eisen J.A."/>
        </authorList>
    </citation>
    <scope>NUCLEOTIDE SEQUENCE [LARGE SCALE GENOMIC DNA]</scope>
    <source>
        <strain evidence="2">ATCC 35947 / DSM 3960 / H-6-12</strain>
    </source>
</reference>
<dbReference type="KEGG" id="dth:DICTH_0806"/>
<dbReference type="EMBL" id="CP001146">
    <property type="protein sequence ID" value="ACI19534.1"/>
    <property type="molecule type" value="Genomic_DNA"/>
</dbReference>